<evidence type="ECO:0000313" key="8">
    <source>
        <dbReference type="EMBL" id="ALO42077.1"/>
    </source>
</evidence>
<comment type="similarity">
    <text evidence="2">Belongs to the UPF0324 family.</text>
</comment>
<evidence type="ECO:0000256" key="1">
    <source>
        <dbReference type="ARBA" id="ARBA00004651"/>
    </source>
</evidence>
<accession>A0A0S2K1D9</accession>
<proteinExistence type="inferred from homology"/>
<evidence type="ECO:0000313" key="9">
    <source>
        <dbReference type="Proteomes" id="UP000061457"/>
    </source>
</evidence>
<feature type="transmembrane region" description="Helical" evidence="7">
    <location>
        <begin position="106"/>
        <end position="129"/>
    </location>
</feature>
<keyword evidence="3" id="KW-1003">Cell membrane</keyword>
<dbReference type="OrthoDB" id="9816014at2"/>
<protein>
    <submittedName>
        <fullName evidence="8">Membrane protein</fullName>
    </submittedName>
</protein>
<dbReference type="AlphaFoldDB" id="A0A0S2K1D9"/>
<dbReference type="PANTHER" id="PTHR30106:SF1">
    <property type="entry name" value="UPF0324 MEMBRANE PROTEIN FN0533"/>
    <property type="match status" value="1"/>
</dbReference>
<feature type="transmembrane region" description="Helical" evidence="7">
    <location>
        <begin position="79"/>
        <end position="100"/>
    </location>
</feature>
<organism evidence="8 9">
    <name type="scientific">Pseudoalteromonas phenolica</name>
    <dbReference type="NCBI Taxonomy" id="161398"/>
    <lineage>
        <taxon>Bacteria</taxon>
        <taxon>Pseudomonadati</taxon>
        <taxon>Pseudomonadota</taxon>
        <taxon>Gammaproteobacteria</taxon>
        <taxon>Alteromonadales</taxon>
        <taxon>Pseudoalteromonadaceae</taxon>
        <taxon>Pseudoalteromonas</taxon>
    </lineage>
</organism>
<feature type="transmembrane region" description="Helical" evidence="7">
    <location>
        <begin position="136"/>
        <end position="157"/>
    </location>
</feature>
<dbReference type="PANTHER" id="PTHR30106">
    <property type="entry name" value="INNER MEMBRANE PROTEIN YEIH-RELATED"/>
    <property type="match status" value="1"/>
</dbReference>
<sequence>MTSQSIKQFSFIGLFVLCLTGFIGPALSLLLGLAFTLIFANPYLSLSNQASKWLLKLAVIGLGFNVDFNDVLEVGRSSFVLTIVSITAIIGLGEILGQLFKVNKNTSVLLSFGTAICGGSAIAAMAPVIKAKQHEIAVSLAIVFLLNGLALLIFPAIGHYFQLNQEQFAIWAALAIHDTSSVVATASTYGPIAVGIATTIKLTRAMWIIPYTALAGVFWKSEEKASIPLFIVGFLLAALINTYLPEYSTFWQFGYAGAKHVLYACLFLVGSSVSLTMLKQTGWRPLAMATLLWGIVSSVILLLIIDGVIN</sequence>
<dbReference type="Proteomes" id="UP000061457">
    <property type="component" value="Chromosome I"/>
</dbReference>
<feature type="transmembrane region" description="Helical" evidence="7">
    <location>
        <begin position="202"/>
        <end position="219"/>
    </location>
</feature>
<evidence type="ECO:0000256" key="6">
    <source>
        <dbReference type="ARBA" id="ARBA00023136"/>
    </source>
</evidence>
<reference evidence="8 9" key="1">
    <citation type="submission" date="2015-11" db="EMBL/GenBank/DDBJ databases">
        <authorList>
            <person name="Zhang Y."/>
            <person name="Guo Z."/>
        </authorList>
    </citation>
    <scope>NUCLEOTIDE SEQUENCE [LARGE SCALE GENOMIC DNA]</scope>
    <source>
        <strain evidence="8 9">KCTC 12086</strain>
    </source>
</reference>
<dbReference type="KEGG" id="pphe:PP2015_1573"/>
<dbReference type="STRING" id="161398.PP2015_1573"/>
<evidence type="ECO:0000256" key="3">
    <source>
        <dbReference type="ARBA" id="ARBA00022475"/>
    </source>
</evidence>
<gene>
    <name evidence="8" type="ORF">PP2015_1573</name>
</gene>
<dbReference type="GO" id="GO:0005886">
    <property type="term" value="C:plasma membrane"/>
    <property type="evidence" value="ECO:0007669"/>
    <property type="project" value="UniProtKB-SubCell"/>
</dbReference>
<evidence type="ECO:0000256" key="4">
    <source>
        <dbReference type="ARBA" id="ARBA00022692"/>
    </source>
</evidence>
<keyword evidence="6 7" id="KW-0472">Membrane</keyword>
<evidence type="ECO:0000256" key="2">
    <source>
        <dbReference type="ARBA" id="ARBA00007977"/>
    </source>
</evidence>
<dbReference type="InterPro" id="IPR018383">
    <property type="entry name" value="UPF0324_pro"/>
</dbReference>
<feature type="transmembrane region" description="Helical" evidence="7">
    <location>
        <begin position="290"/>
        <end position="309"/>
    </location>
</feature>
<dbReference type="PATRIC" id="fig|161398.10.peg.1597"/>
<comment type="subcellular location">
    <subcellularLocation>
        <location evidence="1">Cell membrane</location>
        <topology evidence="1">Multi-pass membrane protein</topology>
    </subcellularLocation>
</comment>
<feature type="transmembrane region" description="Helical" evidence="7">
    <location>
        <begin position="256"/>
        <end position="278"/>
    </location>
</feature>
<feature type="transmembrane region" description="Helical" evidence="7">
    <location>
        <begin position="225"/>
        <end position="244"/>
    </location>
</feature>
<dbReference type="Pfam" id="PF03601">
    <property type="entry name" value="Cons_hypoth698"/>
    <property type="match status" value="1"/>
</dbReference>
<keyword evidence="5 7" id="KW-1133">Transmembrane helix</keyword>
<keyword evidence="9" id="KW-1185">Reference proteome</keyword>
<dbReference type="RefSeq" id="WP_083496541.1">
    <property type="nucleotide sequence ID" value="NZ_CP013187.1"/>
</dbReference>
<keyword evidence="4 7" id="KW-0812">Transmembrane</keyword>
<evidence type="ECO:0000256" key="7">
    <source>
        <dbReference type="SAM" id="Phobius"/>
    </source>
</evidence>
<name>A0A0S2K1D9_9GAMM</name>
<evidence type="ECO:0000256" key="5">
    <source>
        <dbReference type="ARBA" id="ARBA00022989"/>
    </source>
</evidence>
<feature type="transmembrane region" description="Helical" evidence="7">
    <location>
        <begin position="12"/>
        <end position="41"/>
    </location>
</feature>
<feature type="transmembrane region" description="Helical" evidence="7">
    <location>
        <begin position="169"/>
        <end position="190"/>
    </location>
</feature>
<dbReference type="EMBL" id="CP013187">
    <property type="protein sequence ID" value="ALO42077.1"/>
    <property type="molecule type" value="Genomic_DNA"/>
</dbReference>